<dbReference type="PATRIC" id="fig|1202724.3.peg.62"/>
<dbReference type="InterPro" id="IPR044023">
    <property type="entry name" value="Ig_7"/>
</dbReference>
<sequence length="762" mass="81454">MKRNLLFQLGLILLFALSANSLSAQIAYSQNFNDEDNIDWEDEQGYFWLEDEDACDGYSLATELYAGNVDGIATSDVIGVSNGQPAQLSYSYKLLDYYEGTAYPNTLAWGSFTVSYATAATGPWTALETISPSNHVVSADCAVRTISFTPPSGNVYLRLTVDVNQDDEDYEVDALLYFDNLTVIQGNCSGAPAVATALSSMAEACTNNSFTLSLAPEFLQFGITYQWQVSTDGTTFTNVAAGGTGATYTTTQSQTSWYRAVVTCTNSGQSTNSTAVEVESTGGVCYCDVEFDAGVEPITYVDFAGISNTTSEEVDETPSMEDFTNLGPAEVVKGETYTITLRGNTAGEFDNYFTVYIDFNQNGNLDDEGEVFQIGSLYESDGSPESEVLTEDIEIPATALTGLTRMRIFKSFDAFTTTPCSSDDASGYGQIEDYTINIFEPCNTPAPEAEALQVVCPGATIGDLSAEGTVIKWYAATTGGEALAAATVLTATTYYAAQIPEGSCESEERTAVAVEFSVIPSPVAEEATQVFCEEAYVGDLEVVADGEVVWYASETGEDVVSDEAELVSGTTYYAAQFVEGCESATRTGVTATVNIVTAPVAETQSFSVEEGETISLEDIEVAADAPLTWYESEEDALNNTDALNPETYAVNVGETVTLYVVQTVGECVSAPTAVTITVTLGSERFTMAGLTYYPNPVKDVFTLGYKNTIDTVEVYNLVGQCVLRQQAAGTDATLNLGSLASGSYMVKVQSGTETGIIKIIKH</sequence>
<dbReference type="EMBL" id="LIYD01000005">
    <property type="protein sequence ID" value="KOS04660.1"/>
    <property type="molecule type" value="Genomic_DNA"/>
</dbReference>
<feature type="domain" description="Ig-like" evidence="4">
    <location>
        <begin position="447"/>
        <end position="515"/>
    </location>
</feature>
<name>A0A0M9VGM9_9FLAO</name>
<dbReference type="InterPro" id="IPR026444">
    <property type="entry name" value="Secre_tail"/>
</dbReference>
<dbReference type="InterPro" id="IPR045474">
    <property type="entry name" value="GEVED"/>
</dbReference>
<keyword evidence="7" id="KW-1185">Reference proteome</keyword>
<feature type="domain" description="Secretion system C-terminal sorting" evidence="3">
    <location>
        <begin position="693"/>
        <end position="760"/>
    </location>
</feature>
<feature type="domain" description="GEVED" evidence="5">
    <location>
        <begin position="352"/>
        <end position="437"/>
    </location>
</feature>
<evidence type="ECO:0008006" key="8">
    <source>
        <dbReference type="Google" id="ProtNLM"/>
    </source>
</evidence>
<dbReference type="Pfam" id="PF20009">
    <property type="entry name" value="GEVED"/>
    <property type="match status" value="1"/>
</dbReference>
<accession>A0A0M9VGM9</accession>
<dbReference type="Pfam" id="PF18962">
    <property type="entry name" value="Por_Secre_tail"/>
    <property type="match status" value="1"/>
</dbReference>
<protein>
    <recommendedName>
        <fullName evidence="8">Secretion system C-terminal sorting domain-containing protein</fullName>
    </recommendedName>
</protein>
<dbReference type="STRING" id="1202724.AM493_00345"/>
<reference evidence="6 7" key="1">
    <citation type="submission" date="2015-08" db="EMBL/GenBank/DDBJ databases">
        <title>Whole genome sequence of Flavobacterium akiainvivens IK-1T, from decaying Wikstroemia oahuensis, an endemic Hawaiian shrub.</title>
        <authorList>
            <person name="Wan X."/>
            <person name="Hou S."/>
            <person name="Saito J."/>
            <person name="Donachie S."/>
        </authorList>
    </citation>
    <scope>NUCLEOTIDE SEQUENCE [LARGE SCALE GENOMIC DNA]</scope>
    <source>
        <strain evidence="6 7">IK-1</strain>
    </source>
</reference>
<feature type="chain" id="PRO_5005839225" description="Secretion system C-terminal sorting domain-containing protein" evidence="2">
    <location>
        <begin position="25"/>
        <end position="762"/>
    </location>
</feature>
<dbReference type="RefSeq" id="WP_054405664.1">
    <property type="nucleotide sequence ID" value="NZ_FOYA01000012.1"/>
</dbReference>
<evidence type="ECO:0000259" key="3">
    <source>
        <dbReference type="Pfam" id="PF18962"/>
    </source>
</evidence>
<gene>
    <name evidence="6" type="ORF">AM493_00345</name>
</gene>
<evidence type="ECO:0000259" key="4">
    <source>
        <dbReference type="Pfam" id="PF19081"/>
    </source>
</evidence>
<feature type="domain" description="Ig-like" evidence="4">
    <location>
        <begin position="527"/>
        <end position="594"/>
    </location>
</feature>
<feature type="signal peptide" evidence="2">
    <location>
        <begin position="1"/>
        <end position="24"/>
    </location>
</feature>
<evidence type="ECO:0000313" key="6">
    <source>
        <dbReference type="EMBL" id="KOS04660.1"/>
    </source>
</evidence>
<comment type="caution">
    <text evidence="6">The sequence shown here is derived from an EMBL/GenBank/DDBJ whole genome shotgun (WGS) entry which is preliminary data.</text>
</comment>
<evidence type="ECO:0000313" key="7">
    <source>
        <dbReference type="Proteomes" id="UP000037755"/>
    </source>
</evidence>
<organism evidence="6 7">
    <name type="scientific">Flavobacterium akiainvivens</name>
    <dbReference type="NCBI Taxonomy" id="1202724"/>
    <lineage>
        <taxon>Bacteria</taxon>
        <taxon>Pseudomonadati</taxon>
        <taxon>Bacteroidota</taxon>
        <taxon>Flavobacteriia</taxon>
        <taxon>Flavobacteriales</taxon>
        <taxon>Flavobacteriaceae</taxon>
        <taxon>Flavobacterium</taxon>
    </lineage>
</organism>
<evidence type="ECO:0000259" key="5">
    <source>
        <dbReference type="Pfam" id="PF20009"/>
    </source>
</evidence>
<dbReference type="NCBIfam" id="TIGR04183">
    <property type="entry name" value="Por_Secre_tail"/>
    <property type="match status" value="1"/>
</dbReference>
<keyword evidence="1 2" id="KW-0732">Signal</keyword>
<evidence type="ECO:0000256" key="1">
    <source>
        <dbReference type="ARBA" id="ARBA00022729"/>
    </source>
</evidence>
<dbReference type="Proteomes" id="UP000037755">
    <property type="component" value="Unassembled WGS sequence"/>
</dbReference>
<dbReference type="OrthoDB" id="1447704at2"/>
<dbReference type="Pfam" id="PF19081">
    <property type="entry name" value="Ig_7"/>
    <property type="match status" value="2"/>
</dbReference>
<evidence type="ECO:0000256" key="2">
    <source>
        <dbReference type="SAM" id="SignalP"/>
    </source>
</evidence>
<proteinExistence type="predicted"/>
<dbReference type="AlphaFoldDB" id="A0A0M9VGM9"/>